<dbReference type="OrthoDB" id="416534at2759"/>
<reference evidence="2 3" key="1">
    <citation type="submission" date="2016-11" db="EMBL/GenBank/DDBJ databases">
        <title>The macronuclear genome of Stentor coeruleus: a giant cell with tiny introns.</title>
        <authorList>
            <person name="Slabodnick M."/>
            <person name="Ruby J.G."/>
            <person name="Reiff S.B."/>
            <person name="Swart E.C."/>
            <person name="Gosai S."/>
            <person name="Prabakaran S."/>
            <person name="Witkowska E."/>
            <person name="Larue G.E."/>
            <person name="Fisher S."/>
            <person name="Freeman R.M."/>
            <person name="Gunawardena J."/>
            <person name="Chu W."/>
            <person name="Stover N.A."/>
            <person name="Gregory B.D."/>
            <person name="Nowacki M."/>
            <person name="Derisi J."/>
            <person name="Roy S.W."/>
            <person name="Marshall W.F."/>
            <person name="Sood P."/>
        </authorList>
    </citation>
    <scope>NUCLEOTIDE SEQUENCE [LARGE SCALE GENOMIC DNA]</scope>
    <source>
        <strain evidence="2">WM001</strain>
    </source>
</reference>
<dbReference type="AlphaFoldDB" id="A0A1R2BR30"/>
<protein>
    <recommendedName>
        <fullName evidence="4">EF-hand domain-containing protein</fullName>
    </recommendedName>
</protein>
<keyword evidence="3" id="KW-1185">Reference proteome</keyword>
<organism evidence="2 3">
    <name type="scientific">Stentor coeruleus</name>
    <dbReference type="NCBI Taxonomy" id="5963"/>
    <lineage>
        <taxon>Eukaryota</taxon>
        <taxon>Sar</taxon>
        <taxon>Alveolata</taxon>
        <taxon>Ciliophora</taxon>
        <taxon>Postciliodesmatophora</taxon>
        <taxon>Heterotrichea</taxon>
        <taxon>Heterotrichida</taxon>
        <taxon>Stentoridae</taxon>
        <taxon>Stentor</taxon>
    </lineage>
</organism>
<name>A0A1R2BR30_9CILI</name>
<feature type="region of interest" description="Disordered" evidence="1">
    <location>
        <begin position="444"/>
        <end position="464"/>
    </location>
</feature>
<sequence>MIEENLTGYKSPRFDINGHPARPYTVASNQNVLPPRHWAATANVKTRSEMMEKRKNELLPSLTYDIDGDGYVGHRDFALAKIFDRNNDGILDNEEREDMQRAVGDGTMKKYVWGLDELGVNRHPRLVQKKGKLLVEGGYNDNSTPLVSNTLPKTLTSIKAQAKEETRIQAETQINEWIQTHPTKLDYIPYRIYSQPKFKTISEKKKFLKKAARDKIGLDCPTDLKISENDPKWDYVKNPPISSFQEFTEQRKQKKLKELHESKNYEHITREQKFRERENRYIYIIPESSDYMTSSKLLEKRKMDTNDYNLKTFSNPNMGIHGNELPKFYDNLQEYWKSKAGYIENPEIKTRKELLTQRKLGKNDQKEYSESLKALSLPDGPKRITKKDLSKAEVTEKPGNIAFSEKFIPVECPEAIDNEKNQHDYRLSTIFGYFLKSNTVEHNTEEPVQYNEREKSRGSERKNTIIENLSPGQTAAMTTRPKSLIKKQGTSARILRSRGFLG</sequence>
<feature type="compositionally biased region" description="Basic and acidic residues" evidence="1">
    <location>
        <begin position="451"/>
        <end position="464"/>
    </location>
</feature>
<accession>A0A1R2BR30</accession>
<evidence type="ECO:0008006" key="4">
    <source>
        <dbReference type="Google" id="ProtNLM"/>
    </source>
</evidence>
<dbReference type="EMBL" id="MPUH01000489">
    <property type="protein sequence ID" value="OMJ79075.1"/>
    <property type="molecule type" value="Genomic_DNA"/>
</dbReference>
<evidence type="ECO:0000313" key="3">
    <source>
        <dbReference type="Proteomes" id="UP000187209"/>
    </source>
</evidence>
<evidence type="ECO:0000256" key="1">
    <source>
        <dbReference type="SAM" id="MobiDB-lite"/>
    </source>
</evidence>
<evidence type="ECO:0000313" key="2">
    <source>
        <dbReference type="EMBL" id="OMJ79075.1"/>
    </source>
</evidence>
<proteinExistence type="predicted"/>
<dbReference type="Proteomes" id="UP000187209">
    <property type="component" value="Unassembled WGS sequence"/>
</dbReference>
<gene>
    <name evidence="2" type="ORF">SteCoe_20979</name>
</gene>
<comment type="caution">
    <text evidence="2">The sequence shown here is derived from an EMBL/GenBank/DDBJ whole genome shotgun (WGS) entry which is preliminary data.</text>
</comment>